<dbReference type="RefSeq" id="WP_345680590.1">
    <property type="nucleotide sequence ID" value="NZ_BAABHS010000050.1"/>
</dbReference>
<dbReference type="Proteomes" id="UP001500466">
    <property type="component" value="Unassembled WGS sequence"/>
</dbReference>
<dbReference type="SUPFAM" id="SSF51735">
    <property type="entry name" value="NAD(P)-binding Rossmann-fold domains"/>
    <property type="match status" value="1"/>
</dbReference>
<accession>A0ABP9IBS7</accession>
<keyword evidence="2" id="KW-0560">Oxidoreductase</keyword>
<dbReference type="Pfam" id="PF13561">
    <property type="entry name" value="adh_short_C2"/>
    <property type="match status" value="1"/>
</dbReference>
<comment type="similarity">
    <text evidence="1">Belongs to the short-chain dehydrogenases/reductases (SDR) family.</text>
</comment>
<keyword evidence="4" id="KW-1185">Reference proteome</keyword>
<dbReference type="InterPro" id="IPR036291">
    <property type="entry name" value="NAD(P)-bd_dom_sf"/>
</dbReference>
<evidence type="ECO:0000256" key="2">
    <source>
        <dbReference type="ARBA" id="ARBA00023002"/>
    </source>
</evidence>
<reference evidence="4" key="1">
    <citation type="journal article" date="2019" name="Int. J. Syst. Evol. Microbiol.">
        <title>The Global Catalogue of Microorganisms (GCM) 10K type strain sequencing project: providing services to taxonomists for standard genome sequencing and annotation.</title>
        <authorList>
            <consortium name="The Broad Institute Genomics Platform"/>
            <consortium name="The Broad Institute Genome Sequencing Center for Infectious Disease"/>
            <person name="Wu L."/>
            <person name="Ma J."/>
        </authorList>
    </citation>
    <scope>NUCLEOTIDE SEQUENCE [LARGE SCALE GENOMIC DNA]</scope>
    <source>
        <strain evidence="4">JCM 17986</strain>
    </source>
</reference>
<dbReference type="PRINTS" id="PR00081">
    <property type="entry name" value="GDHRDH"/>
</dbReference>
<evidence type="ECO:0000313" key="3">
    <source>
        <dbReference type="EMBL" id="GAA4993548.1"/>
    </source>
</evidence>
<dbReference type="PANTHER" id="PTHR24321">
    <property type="entry name" value="DEHYDROGENASES, SHORT CHAIN"/>
    <property type="match status" value="1"/>
</dbReference>
<gene>
    <name evidence="3" type="ORF">GCM10023205_77750</name>
</gene>
<organism evidence="3 4">
    <name type="scientific">Yinghuangia aomiensis</name>
    <dbReference type="NCBI Taxonomy" id="676205"/>
    <lineage>
        <taxon>Bacteria</taxon>
        <taxon>Bacillati</taxon>
        <taxon>Actinomycetota</taxon>
        <taxon>Actinomycetes</taxon>
        <taxon>Kitasatosporales</taxon>
        <taxon>Streptomycetaceae</taxon>
        <taxon>Yinghuangia</taxon>
    </lineage>
</organism>
<protein>
    <submittedName>
        <fullName evidence="3">Glucose 1-dehydrogenase</fullName>
    </submittedName>
</protein>
<dbReference type="InterPro" id="IPR002347">
    <property type="entry name" value="SDR_fam"/>
</dbReference>
<evidence type="ECO:0000256" key="1">
    <source>
        <dbReference type="ARBA" id="ARBA00006484"/>
    </source>
</evidence>
<dbReference type="PROSITE" id="PS00061">
    <property type="entry name" value="ADH_SHORT"/>
    <property type="match status" value="1"/>
</dbReference>
<dbReference type="InterPro" id="IPR020904">
    <property type="entry name" value="Sc_DH/Rdtase_CS"/>
</dbReference>
<comment type="caution">
    <text evidence="3">The sequence shown here is derived from an EMBL/GenBank/DDBJ whole genome shotgun (WGS) entry which is preliminary data.</text>
</comment>
<evidence type="ECO:0000313" key="4">
    <source>
        <dbReference type="Proteomes" id="UP001500466"/>
    </source>
</evidence>
<dbReference type="Gene3D" id="3.40.50.720">
    <property type="entry name" value="NAD(P)-binding Rossmann-like Domain"/>
    <property type="match status" value="1"/>
</dbReference>
<name>A0ABP9IBS7_9ACTN</name>
<dbReference type="NCBIfam" id="NF005559">
    <property type="entry name" value="PRK07231.1"/>
    <property type="match status" value="1"/>
</dbReference>
<dbReference type="EMBL" id="BAABHS010000050">
    <property type="protein sequence ID" value="GAA4993548.1"/>
    <property type="molecule type" value="Genomic_DNA"/>
</dbReference>
<dbReference type="PRINTS" id="PR00080">
    <property type="entry name" value="SDRFAMILY"/>
</dbReference>
<dbReference type="PANTHER" id="PTHR24321:SF8">
    <property type="entry name" value="ESTRADIOL 17-BETA-DEHYDROGENASE 8-RELATED"/>
    <property type="match status" value="1"/>
</dbReference>
<sequence>MYDLTGKTVLVTGAAQGQGAAEARLFAACGANVVLTDVQAELGAQVAAEIGGKAKFVALDVSDEEAWEAAVAFAVDTFGALDALVNNAAAMRIVPIADETADGFRRILDINLTGTFLGIRAAAPAMRASGGGSIVNVASASGLQGQAWASAYSASKWGIRGLTRTAAIELGPDGIRVNTLVPGVIKTAMLPPDRSGAERDTRFDRLPLGRPGEADEIAHMAAFLVSPGASYVTGADFPVDGGLTAGPQAAPRPDAPMLFH</sequence>
<proteinExistence type="inferred from homology"/>